<organism evidence="1">
    <name type="scientific">Timema bartmani</name>
    <dbReference type="NCBI Taxonomy" id="61472"/>
    <lineage>
        <taxon>Eukaryota</taxon>
        <taxon>Metazoa</taxon>
        <taxon>Ecdysozoa</taxon>
        <taxon>Arthropoda</taxon>
        <taxon>Hexapoda</taxon>
        <taxon>Insecta</taxon>
        <taxon>Pterygota</taxon>
        <taxon>Neoptera</taxon>
        <taxon>Polyneoptera</taxon>
        <taxon>Phasmatodea</taxon>
        <taxon>Timematodea</taxon>
        <taxon>Timematoidea</taxon>
        <taxon>Timematidae</taxon>
        <taxon>Timema</taxon>
    </lineage>
</organism>
<reference evidence="1" key="1">
    <citation type="submission" date="2020-11" db="EMBL/GenBank/DDBJ databases">
        <authorList>
            <person name="Tran Van P."/>
        </authorList>
    </citation>
    <scope>NUCLEOTIDE SEQUENCE</scope>
</reference>
<dbReference type="AlphaFoldDB" id="A0A7R9F3N6"/>
<dbReference type="InterPro" id="IPR017946">
    <property type="entry name" value="PLC-like_Pdiesterase_TIM-brl"/>
</dbReference>
<sequence>MTALTNKELLIARSLPHPISSNEMTRIYVSCGQLNVAVVVSSLVSDRQARFLEVSWDNASPLSGDWVGLFNHDPSSGSPTGPLFAVSVNTSSGWAFTGTRTDDVMTPGPLDFTSRCLGAWAAYVKADNSTVLTSNCLRGTGSPLTGAVVWIGVGYISAVRDQSKPPLNLQSCSILYVTVVSVTRTRPTWLSDMKSSLSSLRMNDIFLPGSHDAGSYQEYSGIETLVTKYTITQVAAVTQLHRALCSDYIIHTSYDYCSPMASLVLTDSSQLTADGFEKLPDQIESLRRCCPCTQEEDVLSQLIYGIRYLDLRVGYYPTRDPVWWVNHGVARLHPLQEFIDDVKTFIQATDEIVILDAHEFPQGFGSDLTVHQLLETYLREQLGALTVPKSLSWSSTLGEVWSSGKRLILSYNQQQLVASSDLLWTGVSQQWGNVDTLDGLYNYLAGVMNNPPTNVGWSAMAELTPNAWQVITDSLGGLRKMADTVNRNVTAWYKGTWGKTVNIVAVDFFKGTAIVDAAIDWNDRRAKQSSCSSVQKSKTGA</sequence>
<protein>
    <recommendedName>
        <fullName evidence="2">Phosphatidylinositol-specific phospholipase C X domain-containing protein</fullName>
    </recommendedName>
</protein>
<evidence type="ECO:0008006" key="2">
    <source>
        <dbReference type="Google" id="ProtNLM"/>
    </source>
</evidence>
<dbReference type="Gene3D" id="3.20.20.190">
    <property type="entry name" value="Phosphatidylinositol (PI) phosphodiesterase"/>
    <property type="match status" value="1"/>
</dbReference>
<dbReference type="InterPro" id="IPR051057">
    <property type="entry name" value="PI-PLC_domain"/>
</dbReference>
<dbReference type="PANTHER" id="PTHR13593">
    <property type="match status" value="1"/>
</dbReference>
<gene>
    <name evidence="1" type="ORF">TBIB3V08_LOCUS8770</name>
</gene>
<dbReference type="GO" id="GO:0006629">
    <property type="term" value="P:lipid metabolic process"/>
    <property type="evidence" value="ECO:0007669"/>
    <property type="project" value="InterPro"/>
</dbReference>
<accession>A0A7R9F3N6</accession>
<proteinExistence type="predicted"/>
<dbReference type="EMBL" id="OD568014">
    <property type="protein sequence ID" value="CAD7446439.1"/>
    <property type="molecule type" value="Genomic_DNA"/>
</dbReference>
<name>A0A7R9F3N6_9NEOP</name>
<dbReference type="SUPFAM" id="SSF51695">
    <property type="entry name" value="PLC-like phosphodiesterases"/>
    <property type="match status" value="1"/>
</dbReference>
<evidence type="ECO:0000313" key="1">
    <source>
        <dbReference type="EMBL" id="CAD7446439.1"/>
    </source>
</evidence>
<dbReference type="GO" id="GO:0008081">
    <property type="term" value="F:phosphoric diester hydrolase activity"/>
    <property type="evidence" value="ECO:0007669"/>
    <property type="project" value="InterPro"/>
</dbReference>
<dbReference type="PANTHER" id="PTHR13593:SF149">
    <property type="entry name" value="PHOSPHATIDYLINOSITOL-SPECIFIC PHOSPHOLIPASE C X DOMAIN CONTAINING, ISOFORM A"/>
    <property type="match status" value="1"/>
</dbReference>